<sequence length="197" mass="21564">MSLDLDIQRLLRSNEVKQINFTMAGIRVSGHGFWELSNCFSDQTMGHRIRVTVRPALVGPHAEAAYDPGGDKINLRSATVLGTPFGRASVVHECTHAQMDLRGVHTPIRSEEGAAFIAEAWYLLACNLHVPTASPGFPAEIAAIAADLRGQAARAIGRPVAMTPDQINQARRVMVSFRYPTGHYHSDGIRGHRYRGP</sequence>
<reference evidence="1 2" key="1">
    <citation type="submission" date="2018-07" db="EMBL/GenBank/DDBJ databases">
        <title>Genomic Encyclopedia of Type Strains, Phase IV (KMG-IV): sequencing the most valuable type-strain genomes for metagenomic binning, comparative biology and taxonomic classification.</title>
        <authorList>
            <person name="Goeker M."/>
        </authorList>
    </citation>
    <scope>NUCLEOTIDE SEQUENCE [LARGE SCALE GENOMIC DNA]</scope>
    <source>
        <strain evidence="1 2">DSM 26407</strain>
    </source>
</reference>
<dbReference type="EMBL" id="QPJY01000001">
    <property type="protein sequence ID" value="RCX33030.1"/>
    <property type="molecule type" value="Genomic_DNA"/>
</dbReference>
<dbReference type="OrthoDB" id="243598at2"/>
<dbReference type="Proteomes" id="UP000252707">
    <property type="component" value="Unassembled WGS sequence"/>
</dbReference>
<keyword evidence="2" id="KW-1185">Reference proteome</keyword>
<comment type="caution">
    <text evidence="1">The sequence shown here is derived from an EMBL/GenBank/DDBJ whole genome shotgun (WGS) entry which is preliminary data.</text>
</comment>
<evidence type="ECO:0000313" key="1">
    <source>
        <dbReference type="EMBL" id="RCX33030.1"/>
    </source>
</evidence>
<dbReference type="RefSeq" id="WP_114277915.1">
    <property type="nucleotide sequence ID" value="NZ_QPJY01000001.1"/>
</dbReference>
<gene>
    <name evidence="1" type="ORF">DFQ59_101329</name>
</gene>
<protein>
    <submittedName>
        <fullName evidence="1">Uncharacterized protein</fullName>
    </submittedName>
</protein>
<evidence type="ECO:0000313" key="2">
    <source>
        <dbReference type="Proteomes" id="UP000252707"/>
    </source>
</evidence>
<proteinExistence type="predicted"/>
<organism evidence="1 2">
    <name type="scientific">Thioalbus denitrificans</name>
    <dbReference type="NCBI Taxonomy" id="547122"/>
    <lineage>
        <taxon>Bacteria</taxon>
        <taxon>Pseudomonadati</taxon>
        <taxon>Pseudomonadota</taxon>
        <taxon>Gammaproteobacteria</taxon>
        <taxon>Chromatiales</taxon>
        <taxon>Ectothiorhodospiraceae</taxon>
        <taxon>Thioalbus</taxon>
    </lineage>
</organism>
<accession>A0A369CG48</accession>
<name>A0A369CG48_9GAMM</name>
<dbReference type="AlphaFoldDB" id="A0A369CG48"/>